<dbReference type="PANTHER" id="PTHR45615">
    <property type="entry name" value="MYOSIN HEAVY CHAIN, NON-MUSCLE"/>
    <property type="match status" value="1"/>
</dbReference>
<dbReference type="GO" id="GO:0000146">
    <property type="term" value="F:microfilament motor activity"/>
    <property type="evidence" value="ECO:0007669"/>
    <property type="project" value="TreeGrafter"/>
</dbReference>
<dbReference type="EMBL" id="CP054580">
    <property type="protein sequence ID" value="QKS22822.1"/>
    <property type="molecule type" value="Genomic_DNA"/>
</dbReference>
<sequence>MSQQQHSVATNATQDLAIKPSINTLAQGSMFWQPDYREASPWLEHLPFLFWLVEALRPQQAVGLGVESVAHFAVCQSASRLRLGTRCFMVGVHEEDAASKQNAEAIRAYATDHFSTISQWLEATPIRVIDQFDEGSVDLLLLHVEADDNSVDYLLDRWLSKLSTQGVVVVPGVARREPGCLVFRAFETLKARYPHFVFHHAGGLGIIAVGNNLPPLLKNLLGALESAASTQVVQDVFARLGRSCQDKLTAGQQQQLAKTLEARVSEQSGKLLDAEQQLNQQAEQLQQVGSEREKLKARLEQQESRFAQERGRLAERVSSLEEFNDELKKELMRQRDQGDRQAVETREQSERYAAESRDYAQALKTSEQSLNQAQQQLEANEKDLLAAREENAELISKLEKTEHSLSEAHKQNQDLENKKQALTTEATETKQMLETRFSELAKLTSLLEANEQSLRSAHEENTGLTNKLQKTETSLQARFNELGQLTRKLQESEKNYSDVEQQLAQQKKEHATLSAQLKAATEREKEALSAVDERFRELAVLTELLEKNEAQRGQLKRELDDTKSANQKLEVDAKANRETQAQQRREIERQSHELANLVDQLEALRAAAPSTDTSTQAELTAPKSVAKAPPLTKRAIKRQVALIEASQWFDAKWYLAQYPDIARDSKMSANPARHYLLMGGFEGRNPGPGFDSAYYLQHNPDVVESGINPLVHYLKFGEKEKRSTKAKY</sequence>
<dbReference type="GO" id="GO:0005737">
    <property type="term" value="C:cytoplasm"/>
    <property type="evidence" value="ECO:0007669"/>
    <property type="project" value="TreeGrafter"/>
</dbReference>
<feature type="region of interest" description="Disordered" evidence="1">
    <location>
        <begin position="331"/>
        <end position="354"/>
    </location>
</feature>
<protein>
    <submittedName>
        <fullName evidence="2">Chromosome partition protein Smc</fullName>
    </submittedName>
</protein>
<dbReference type="GO" id="GO:0051015">
    <property type="term" value="F:actin filament binding"/>
    <property type="evidence" value="ECO:0007669"/>
    <property type="project" value="TreeGrafter"/>
</dbReference>
<dbReference type="Proteomes" id="UP000509761">
    <property type="component" value="Chromosome"/>
</dbReference>
<dbReference type="RefSeq" id="WP_174788115.1">
    <property type="nucleotide sequence ID" value="NZ_CP054580.1"/>
</dbReference>
<evidence type="ECO:0000313" key="3">
    <source>
        <dbReference type="Proteomes" id="UP000509761"/>
    </source>
</evidence>
<keyword evidence="3" id="KW-1185">Reference proteome</keyword>
<evidence type="ECO:0000256" key="1">
    <source>
        <dbReference type="SAM" id="MobiDB-lite"/>
    </source>
</evidence>
<evidence type="ECO:0000313" key="2">
    <source>
        <dbReference type="EMBL" id="QKS22822.1"/>
    </source>
</evidence>
<proteinExistence type="predicted"/>
<accession>A0AAP9NIW0</accession>
<organism evidence="2 3">
    <name type="scientific">Vreelandella titanicae</name>
    <dbReference type="NCBI Taxonomy" id="664683"/>
    <lineage>
        <taxon>Bacteria</taxon>
        <taxon>Pseudomonadati</taxon>
        <taxon>Pseudomonadota</taxon>
        <taxon>Gammaproteobacteria</taxon>
        <taxon>Oceanospirillales</taxon>
        <taxon>Halomonadaceae</taxon>
        <taxon>Vreelandella</taxon>
    </lineage>
</organism>
<dbReference type="AlphaFoldDB" id="A0AAP9NIW0"/>
<dbReference type="PANTHER" id="PTHR45615:SF40">
    <property type="entry name" value="MYOSIN HEAVY CHAIN, NON-MUSCLE"/>
    <property type="match status" value="1"/>
</dbReference>
<gene>
    <name evidence="2" type="ORF">FX987_00573</name>
</gene>
<dbReference type="GO" id="GO:0016460">
    <property type="term" value="C:myosin II complex"/>
    <property type="evidence" value="ECO:0007669"/>
    <property type="project" value="TreeGrafter"/>
</dbReference>
<dbReference type="GO" id="GO:0032982">
    <property type="term" value="C:myosin filament"/>
    <property type="evidence" value="ECO:0007669"/>
    <property type="project" value="TreeGrafter"/>
</dbReference>
<feature type="region of interest" description="Disordered" evidence="1">
    <location>
        <begin position="550"/>
        <end position="588"/>
    </location>
</feature>
<name>A0AAP9NIW0_9GAMM</name>
<reference evidence="2 3" key="1">
    <citation type="submission" date="2019-12" db="EMBL/GenBank/DDBJ databases">
        <title>Genome sequencing and assembly of endphytes of Porphyra tenera.</title>
        <authorList>
            <person name="Park J.M."/>
            <person name="Shin R."/>
            <person name="Jo S.H."/>
        </authorList>
    </citation>
    <scope>NUCLEOTIDE SEQUENCE [LARGE SCALE GENOMIC DNA]</scope>
    <source>
        <strain evidence="2 3">GPM3</strain>
    </source>
</reference>